<keyword evidence="3" id="KW-0812">Transmembrane</keyword>
<dbReference type="InterPro" id="IPR052945">
    <property type="entry name" value="Mitotic_Regulator"/>
</dbReference>
<keyword evidence="3" id="KW-1133">Transmembrane helix</keyword>
<dbReference type="SUPFAM" id="SSF81901">
    <property type="entry name" value="HCP-like"/>
    <property type="match status" value="2"/>
</dbReference>
<feature type="region of interest" description="Disordered" evidence="2">
    <location>
        <begin position="611"/>
        <end position="670"/>
    </location>
</feature>
<feature type="transmembrane region" description="Helical" evidence="3">
    <location>
        <begin position="12"/>
        <end position="34"/>
    </location>
</feature>
<dbReference type="Pfam" id="PF08238">
    <property type="entry name" value="Sel1"/>
    <property type="match status" value="9"/>
</dbReference>
<gene>
    <name evidence="4" type="ORF">SAMN02910344_00909</name>
</gene>
<name>A0A662ZGT3_9GAMM</name>
<evidence type="ECO:0000256" key="2">
    <source>
        <dbReference type="SAM" id="MobiDB-lite"/>
    </source>
</evidence>
<keyword evidence="5" id="KW-1185">Reference proteome</keyword>
<dbReference type="InterPro" id="IPR006597">
    <property type="entry name" value="Sel1-like"/>
</dbReference>
<dbReference type="Gene3D" id="1.25.40.10">
    <property type="entry name" value="Tetratricopeptide repeat domain"/>
    <property type="match status" value="3"/>
</dbReference>
<proteinExistence type="predicted"/>
<evidence type="ECO:0000313" key="4">
    <source>
        <dbReference type="EMBL" id="SFP26435.1"/>
    </source>
</evidence>
<dbReference type="EMBL" id="FOXF01000011">
    <property type="protein sequence ID" value="SFP26435.1"/>
    <property type="molecule type" value="Genomic_DNA"/>
</dbReference>
<organism evidence="4 5">
    <name type="scientific">Ruminobacter amylophilus</name>
    <dbReference type="NCBI Taxonomy" id="867"/>
    <lineage>
        <taxon>Bacteria</taxon>
        <taxon>Pseudomonadati</taxon>
        <taxon>Pseudomonadota</taxon>
        <taxon>Gammaproteobacteria</taxon>
        <taxon>Aeromonadales</taxon>
        <taxon>Succinivibrionaceae</taxon>
        <taxon>Ruminobacter</taxon>
    </lineage>
</organism>
<dbReference type="Proteomes" id="UP000243745">
    <property type="component" value="Unassembled WGS sequence"/>
</dbReference>
<evidence type="ECO:0000256" key="3">
    <source>
        <dbReference type="SAM" id="Phobius"/>
    </source>
</evidence>
<feature type="coiled-coil region" evidence="1">
    <location>
        <begin position="89"/>
        <end position="134"/>
    </location>
</feature>
<evidence type="ECO:0000313" key="5">
    <source>
        <dbReference type="Proteomes" id="UP000243745"/>
    </source>
</evidence>
<dbReference type="PANTHER" id="PTHR43628:SF1">
    <property type="entry name" value="CHITIN SYNTHASE REGULATORY FACTOR 2-RELATED"/>
    <property type="match status" value="1"/>
</dbReference>
<dbReference type="RefSeq" id="WP_093141337.1">
    <property type="nucleotide sequence ID" value="NZ_FOXF01000011.1"/>
</dbReference>
<reference evidence="4 5" key="1">
    <citation type="submission" date="2016-10" db="EMBL/GenBank/DDBJ databases">
        <authorList>
            <person name="Varghese N."/>
            <person name="Submissions S."/>
        </authorList>
    </citation>
    <scope>NUCLEOTIDE SEQUENCE [LARGE SCALE GENOMIC DNA]</scope>
    <source>
        <strain evidence="4 5">DSM 1361</strain>
    </source>
</reference>
<dbReference type="SMART" id="SM00671">
    <property type="entry name" value="SEL1"/>
    <property type="match status" value="10"/>
</dbReference>
<accession>A0A662ZGT3</accession>
<feature type="compositionally biased region" description="Basic and acidic residues" evidence="2">
    <location>
        <begin position="625"/>
        <end position="650"/>
    </location>
</feature>
<sequence>MSTFKQKGNTSPAAIALGVVATAGVIGVGTWAYLNGRTDSSDDVTDNLHVQDDQKNNPVAVAAALYNSVLSDDFSNVENLTNRLKAIKISELEEQLHKKKQKTENLDDFDLQEINAIESELSKLSKKNESEILEIDISPYLSKGALDNIRGKLKNISEQLNAKSVPETYKFYLDVAQNIFTFYKPNSVEEQELMRSIKAYKAFSRNAYYTIEDIRSLYGPIDALKVCRYLIGADDYSRISPYEMRNFMVREINIMIKKVPTSIGDNREFFTNDDFTELNATTLQDLANLNHVLPSVISYPALVKPGMDDDPQASANEYQKITENYDKAVRKAVNFANNAVNFYECQINTTDSFTVDGVINRVVPTDNLIIDRIPLEVYEVSLKEKIPGCTNDTIYVAAPKLNEYKNLMKSGMTKMSQNDINVYSEDIKLMEKINEKSKTPIKLELLGSELAAVENKQKQFPERGFYHGNNIAGKLVNLNLPSYSLLNTLDIRRNADLIFISSPLLAAKQRQAQEKLKIVSSFKTIEESMVLLDFESLLNSPYEYLATRENSINKQLENLSNVTPNLQLLASSPADLDVDAFSVEDTNEADDLIAIASNDEDTIELAVNTTSEVKQQEEAASEAARAAEEARREAEEAAKAQELAHAEAEAAAKAAAEAAAKEAEEAAREEAARLEELAKIEAAKAEELAKQEAAKAEAAAEAARKEALAKEEAAAKMEAELAAAAQAEAEKAAQSTEEVQMLTKEQLAKADFKTLKTQSDAGNPIAQYELASRYISGKKGVRRDIKNGNALLAKAAEAGYPEAKYMLGSIYLQGKYTKQQKQQGAQYVIDVAEAGMQDAMYTAGNLYLDGSIIPQNYQKAAQFLSLAAEKNNTDAQYKLGMMYLDGKGVQADPRKAASFFTSAAKKNGNAAYQLAKLYEDESVKNVTSDEQTIKDLYIFAARHNVKDAYRKAGLALIGNMSTSKEALKYLDEYMHKNDKDVDTVLLKYYAKTNNTKEISKMILTAPKEIQEQYPVEMGLLYATGNGVTKNLQKAEEFYKIGMAKNIPDAFCHAGDLYSTDASGKRNLATAMQYYNKGMQAGSTKCIESLIRTKLAENKRDYKEIFALLNRVPADKLSDGSKVILASFYFYGRGIEKNPAHASRILRNVTAPKAKLARDILMGQNVQTCSHSVLMGETGKATHNTTLLSAAALMNLFYYTEVRNLGIANYNDIFNKAKRICGNNPGRYILHDADSKVKKPASSEPTDAKAQYNLAMNYFYEGNYEKAFEWMHKSAAQKYFKAYNNLGIFYLMGIGTNINAEEAYRNLNYADSAGDYKATFNFAALQMNGIGGSKNPVKALGNIKSAALKGNEMATYYISSLYAKGQADGNVDDAIRILSNILY</sequence>
<keyword evidence="1" id="KW-0175">Coiled coil</keyword>
<evidence type="ECO:0000256" key="1">
    <source>
        <dbReference type="SAM" id="Coils"/>
    </source>
</evidence>
<dbReference type="OrthoDB" id="6687494at2"/>
<protein>
    <submittedName>
        <fullName evidence="4">TPR repeat</fullName>
    </submittedName>
</protein>
<dbReference type="PANTHER" id="PTHR43628">
    <property type="entry name" value="ACTIVATOR OF C KINASE PROTEIN 1-RELATED"/>
    <property type="match status" value="1"/>
</dbReference>
<keyword evidence="3" id="KW-0472">Membrane</keyword>
<dbReference type="InterPro" id="IPR011990">
    <property type="entry name" value="TPR-like_helical_dom_sf"/>
</dbReference>
<feature type="compositionally biased region" description="Basic and acidic residues" evidence="2">
    <location>
        <begin position="659"/>
        <end position="670"/>
    </location>
</feature>